<proteinExistence type="predicted"/>
<comment type="caution">
    <text evidence="1">The sequence shown here is derived from an EMBL/GenBank/DDBJ whole genome shotgun (WGS) entry which is preliminary data.</text>
</comment>
<reference evidence="1" key="1">
    <citation type="submission" date="2021-08" db="EMBL/GenBank/DDBJ databases">
        <title>Global Aspergillus fumigatus from environmental and clinical sources.</title>
        <authorList>
            <person name="Barber A."/>
            <person name="Sae-Ong T."/>
        </authorList>
    </citation>
    <scope>NUCLEOTIDE SEQUENCE</scope>
    <source>
        <strain evidence="1">NRZ-2016-071</strain>
    </source>
</reference>
<sequence length="161" mass="17601">MVIINSLADIYIGWSLSKRSARGGFEELAALRVGLEDGKCVDHAPCIEEENKAGGNLQLYHESAIRRLSAQAYNYGLLIHLHLPNMMHGISSDLAHEYSKITCQCEPGNNDAVIAHQTFNPKSSCSRPVGFFALLAAMALLLAPLNAHRHQKATNVLDHNA</sequence>
<evidence type="ECO:0000313" key="1">
    <source>
        <dbReference type="EMBL" id="KAH1901027.1"/>
    </source>
</evidence>
<accession>A0A9P8NDW7</accession>
<dbReference type="EMBL" id="JAIBSC010000070">
    <property type="protein sequence ID" value="KAH1901027.1"/>
    <property type="molecule type" value="Genomic_DNA"/>
</dbReference>
<name>A0A9P8NDW7_ASPFM</name>
<evidence type="ECO:0000313" key="2">
    <source>
        <dbReference type="Proteomes" id="UP000813423"/>
    </source>
</evidence>
<organism evidence="1 2">
    <name type="scientific">Aspergillus fumigatus</name>
    <name type="common">Neosartorya fumigata</name>
    <dbReference type="NCBI Taxonomy" id="746128"/>
    <lineage>
        <taxon>Eukaryota</taxon>
        <taxon>Fungi</taxon>
        <taxon>Dikarya</taxon>
        <taxon>Ascomycota</taxon>
        <taxon>Pezizomycotina</taxon>
        <taxon>Eurotiomycetes</taxon>
        <taxon>Eurotiomycetidae</taxon>
        <taxon>Eurotiales</taxon>
        <taxon>Aspergillaceae</taxon>
        <taxon>Aspergillus</taxon>
        <taxon>Aspergillus subgen. Fumigati</taxon>
    </lineage>
</organism>
<gene>
    <name evidence="1" type="ORF">KXV57_008218</name>
</gene>
<dbReference type="Proteomes" id="UP000813423">
    <property type="component" value="Unassembled WGS sequence"/>
</dbReference>
<protein>
    <submittedName>
        <fullName evidence="1">Uncharacterized protein</fullName>
    </submittedName>
</protein>
<dbReference type="AlphaFoldDB" id="A0A9P8NDW7"/>